<comment type="subcellular location">
    <subcellularLocation>
        <location evidence="1">Secreted</location>
    </subcellularLocation>
</comment>
<evidence type="ECO:0000256" key="3">
    <source>
        <dbReference type="ARBA" id="ARBA00022525"/>
    </source>
</evidence>
<proteinExistence type="inferred from homology"/>
<comment type="similarity">
    <text evidence="2 8">Belongs to the peptidase S8 family.</text>
</comment>
<keyword evidence="6 8" id="KW-0378">Hydrolase</keyword>
<evidence type="ECO:0000256" key="1">
    <source>
        <dbReference type="ARBA" id="ARBA00004613"/>
    </source>
</evidence>
<feature type="domain" description="Peptidase S8/S53" evidence="9">
    <location>
        <begin position="73"/>
        <end position="458"/>
    </location>
</feature>
<organism evidence="11 12">
    <name type="scientific">Hevea brasiliensis</name>
    <name type="common">Para rubber tree</name>
    <name type="synonym">Siphonia brasiliensis</name>
    <dbReference type="NCBI Taxonomy" id="3981"/>
    <lineage>
        <taxon>Eukaryota</taxon>
        <taxon>Viridiplantae</taxon>
        <taxon>Streptophyta</taxon>
        <taxon>Embryophyta</taxon>
        <taxon>Tracheophyta</taxon>
        <taxon>Spermatophyta</taxon>
        <taxon>Magnoliopsida</taxon>
        <taxon>eudicotyledons</taxon>
        <taxon>Gunneridae</taxon>
        <taxon>Pentapetalae</taxon>
        <taxon>rosids</taxon>
        <taxon>fabids</taxon>
        <taxon>Malpighiales</taxon>
        <taxon>Euphorbiaceae</taxon>
        <taxon>Crotonoideae</taxon>
        <taxon>Micrandreae</taxon>
        <taxon>Hevea</taxon>
    </lineage>
</organism>
<keyword evidence="4 8" id="KW-0645">Protease</keyword>
<evidence type="ECO:0000256" key="7">
    <source>
        <dbReference type="ARBA" id="ARBA00022825"/>
    </source>
</evidence>
<dbReference type="CDD" id="cd04852">
    <property type="entry name" value="Peptidases_S8_3"/>
    <property type="match status" value="1"/>
</dbReference>
<evidence type="ECO:0000259" key="10">
    <source>
        <dbReference type="Pfam" id="PF17766"/>
    </source>
</evidence>
<name>A0ABQ9M0M6_HEVBR</name>
<dbReference type="EMBL" id="JARPOI010000009">
    <property type="protein sequence ID" value="KAJ9172416.1"/>
    <property type="molecule type" value="Genomic_DNA"/>
</dbReference>
<evidence type="ECO:0000313" key="12">
    <source>
        <dbReference type="Proteomes" id="UP001174677"/>
    </source>
</evidence>
<dbReference type="Gene3D" id="2.60.40.2310">
    <property type="match status" value="1"/>
</dbReference>
<dbReference type="InterPro" id="IPR045051">
    <property type="entry name" value="SBT"/>
</dbReference>
<dbReference type="Pfam" id="PF00082">
    <property type="entry name" value="Peptidase_S8"/>
    <property type="match status" value="1"/>
</dbReference>
<keyword evidence="3" id="KW-0964">Secreted</keyword>
<protein>
    <recommendedName>
        <fullName evidence="13">Peptidase S8/S53 domain-containing protein</fullName>
    </recommendedName>
</protein>
<dbReference type="Pfam" id="PF17766">
    <property type="entry name" value="fn3_6"/>
    <property type="match status" value="1"/>
</dbReference>
<sequence length="585" mass="61905">MFQAYIVYLGSLPEGEYSPSAQHLSLLQAVVDARDGGGVVSVFPSRTFRVRTTRSWNFMGFQENITQNHTVESDTIVGVIDTGLWPESASFSDEGFGPAPKKWKGKCEGGKNFTCNNKIIGARFYSSLAPADSARDDTGHRSHTASTAAGNKVKDVNFYGLAEGIARGGSDGSCQGVDILAAFDDAIVDGVDIITVSLGPDFAVDIPADEISVGSFHAIEKGILTVNSAGNSGPTAGTVATVALWMLAVAASSIDCGFIDKVVLGNGKTLIGSSVNSFTLNGAKFPLVYGTNASSLYSVVGARLCFVINLVDIQRSSALGSIEQTSQPDNVPFVVPFPASALTSDDSSLIKSYMSSAKSPQAAVLKSEVIKDSTAPIVASFSSRGPNIIAQDIMKRRVEYNVLSGTSMSCPHAAGVAAYVKTFYPDWSPSAIKSTIMTTAWCVNPAENSDAEFAYGSGHLNPLEAINPGLVDEALKDDCISGDNSSCPRGGNKASPKNFNYPSMTAQVFPSKSFRVRFERTVTNVGLAKSTYKAIVFPSSKLNITVILFVWVTGGGLPIRTIVSSSLVWSDGTHRVRSPIIMHTK</sequence>
<dbReference type="SUPFAM" id="SSF52743">
    <property type="entry name" value="Subtilisin-like"/>
    <property type="match status" value="1"/>
</dbReference>
<evidence type="ECO:0000256" key="6">
    <source>
        <dbReference type="ARBA" id="ARBA00022801"/>
    </source>
</evidence>
<evidence type="ECO:0008006" key="13">
    <source>
        <dbReference type="Google" id="ProtNLM"/>
    </source>
</evidence>
<dbReference type="PRINTS" id="PR00723">
    <property type="entry name" value="SUBTILISIN"/>
</dbReference>
<feature type="active site" description="Charge relay system" evidence="8">
    <location>
        <position position="81"/>
    </location>
</feature>
<keyword evidence="5" id="KW-0732">Signal</keyword>
<dbReference type="InterPro" id="IPR034197">
    <property type="entry name" value="Peptidases_S8_3"/>
</dbReference>
<feature type="domain" description="Subtilisin-like protease fibronectin type-III" evidence="10">
    <location>
        <begin position="498"/>
        <end position="546"/>
    </location>
</feature>
<feature type="active site" description="Charge relay system" evidence="8">
    <location>
        <position position="407"/>
    </location>
</feature>
<keyword evidence="12" id="KW-1185">Reference proteome</keyword>
<reference evidence="11" key="1">
    <citation type="journal article" date="2023" name="Plant Biotechnol. J.">
        <title>Chromosome-level wild Hevea brasiliensis genome provides new tools for genomic-assisted breeding and valuable loci to elevate rubber yield.</title>
        <authorList>
            <person name="Cheng H."/>
            <person name="Song X."/>
            <person name="Hu Y."/>
            <person name="Wu T."/>
            <person name="Yang Q."/>
            <person name="An Z."/>
            <person name="Feng S."/>
            <person name="Deng Z."/>
            <person name="Wu W."/>
            <person name="Zeng X."/>
            <person name="Tu M."/>
            <person name="Wang X."/>
            <person name="Huang H."/>
        </authorList>
    </citation>
    <scope>NUCLEOTIDE SEQUENCE</scope>
    <source>
        <strain evidence="11">MT/VB/25A 57/8</strain>
    </source>
</reference>
<dbReference type="CDD" id="cd02120">
    <property type="entry name" value="PA_subtilisin_like"/>
    <property type="match status" value="1"/>
</dbReference>
<dbReference type="InterPro" id="IPR000209">
    <property type="entry name" value="Peptidase_S8/S53_dom"/>
</dbReference>
<feature type="active site" description="Charge relay system" evidence="8">
    <location>
        <position position="140"/>
    </location>
</feature>
<dbReference type="InterPro" id="IPR015500">
    <property type="entry name" value="Peptidase_S8_subtilisin-rel"/>
</dbReference>
<evidence type="ECO:0000256" key="8">
    <source>
        <dbReference type="PROSITE-ProRule" id="PRU01240"/>
    </source>
</evidence>
<dbReference type="PROSITE" id="PS51892">
    <property type="entry name" value="SUBTILASE"/>
    <property type="match status" value="1"/>
</dbReference>
<comment type="caution">
    <text evidence="11">The sequence shown here is derived from an EMBL/GenBank/DDBJ whole genome shotgun (WGS) entry which is preliminary data.</text>
</comment>
<dbReference type="InterPro" id="IPR023828">
    <property type="entry name" value="Peptidase_S8_Ser-AS"/>
</dbReference>
<dbReference type="Gene3D" id="3.40.50.200">
    <property type="entry name" value="Peptidase S8/S53 domain"/>
    <property type="match status" value="2"/>
</dbReference>
<dbReference type="Gene3D" id="3.50.30.30">
    <property type="match status" value="1"/>
</dbReference>
<evidence type="ECO:0000259" key="9">
    <source>
        <dbReference type="Pfam" id="PF00082"/>
    </source>
</evidence>
<dbReference type="PANTHER" id="PTHR10795">
    <property type="entry name" value="PROPROTEIN CONVERTASE SUBTILISIN/KEXIN"/>
    <property type="match status" value="1"/>
</dbReference>
<evidence type="ECO:0000256" key="4">
    <source>
        <dbReference type="ARBA" id="ARBA00022670"/>
    </source>
</evidence>
<evidence type="ECO:0000313" key="11">
    <source>
        <dbReference type="EMBL" id="KAJ9172416.1"/>
    </source>
</evidence>
<evidence type="ECO:0000256" key="5">
    <source>
        <dbReference type="ARBA" id="ARBA00022729"/>
    </source>
</evidence>
<dbReference type="InterPro" id="IPR041469">
    <property type="entry name" value="Subtilisin-like_FN3"/>
</dbReference>
<dbReference type="Proteomes" id="UP001174677">
    <property type="component" value="Chromosome 9"/>
</dbReference>
<accession>A0ABQ9M0M6</accession>
<gene>
    <name evidence="11" type="ORF">P3X46_015657</name>
</gene>
<dbReference type="InterPro" id="IPR036852">
    <property type="entry name" value="Peptidase_S8/S53_dom_sf"/>
</dbReference>
<keyword evidence="7 8" id="KW-0720">Serine protease</keyword>
<dbReference type="PROSITE" id="PS00138">
    <property type="entry name" value="SUBTILASE_SER"/>
    <property type="match status" value="1"/>
</dbReference>
<evidence type="ECO:0000256" key="2">
    <source>
        <dbReference type="ARBA" id="ARBA00011073"/>
    </source>
</evidence>